<accession>A0ABQ9TZ74</accession>
<organism evidence="2 3">
    <name type="scientific">Saguinus oedipus</name>
    <name type="common">Cotton-top tamarin</name>
    <name type="synonym">Oedipomidas oedipus</name>
    <dbReference type="NCBI Taxonomy" id="9490"/>
    <lineage>
        <taxon>Eukaryota</taxon>
        <taxon>Metazoa</taxon>
        <taxon>Chordata</taxon>
        <taxon>Craniata</taxon>
        <taxon>Vertebrata</taxon>
        <taxon>Euteleostomi</taxon>
        <taxon>Mammalia</taxon>
        <taxon>Eutheria</taxon>
        <taxon>Euarchontoglires</taxon>
        <taxon>Primates</taxon>
        <taxon>Haplorrhini</taxon>
        <taxon>Platyrrhini</taxon>
        <taxon>Cebidae</taxon>
        <taxon>Callitrichinae</taxon>
        <taxon>Saguinus</taxon>
    </lineage>
</organism>
<sequence>MFGAVTNRQRMELSCFCDTMQVVTELKTEQDPNCSEPDAEGVSPPPVESQTPMDVDKQAIYR</sequence>
<gene>
    <name evidence="2" type="primary">PKNOX1_2</name>
    <name evidence="2" type="ORF">P7K49_032537</name>
</gene>
<name>A0ABQ9TZ74_SAGOE</name>
<dbReference type="EMBL" id="JASSZA010000018">
    <property type="protein sequence ID" value="KAK2089871.1"/>
    <property type="molecule type" value="Genomic_DNA"/>
</dbReference>
<proteinExistence type="predicted"/>
<dbReference type="Proteomes" id="UP001266305">
    <property type="component" value="Unassembled WGS sequence"/>
</dbReference>
<evidence type="ECO:0000256" key="1">
    <source>
        <dbReference type="SAM" id="MobiDB-lite"/>
    </source>
</evidence>
<evidence type="ECO:0000313" key="2">
    <source>
        <dbReference type="EMBL" id="KAK2089871.1"/>
    </source>
</evidence>
<evidence type="ECO:0000313" key="3">
    <source>
        <dbReference type="Proteomes" id="UP001266305"/>
    </source>
</evidence>
<protein>
    <submittedName>
        <fullName evidence="2">Homeobox protein pknox1</fullName>
    </submittedName>
</protein>
<keyword evidence="2" id="KW-0238">DNA-binding</keyword>
<keyword evidence="2" id="KW-0371">Homeobox</keyword>
<feature type="region of interest" description="Disordered" evidence="1">
    <location>
        <begin position="28"/>
        <end position="62"/>
    </location>
</feature>
<dbReference type="GO" id="GO:0003677">
    <property type="term" value="F:DNA binding"/>
    <property type="evidence" value="ECO:0007669"/>
    <property type="project" value="UniProtKB-KW"/>
</dbReference>
<comment type="caution">
    <text evidence="2">The sequence shown here is derived from an EMBL/GenBank/DDBJ whole genome shotgun (WGS) entry which is preliminary data.</text>
</comment>
<reference evidence="2 3" key="1">
    <citation type="submission" date="2023-05" db="EMBL/GenBank/DDBJ databases">
        <title>B98-5 Cell Line De Novo Hybrid Assembly: An Optical Mapping Approach.</title>
        <authorList>
            <person name="Kananen K."/>
            <person name="Auerbach J.A."/>
            <person name="Kautto E."/>
            <person name="Blachly J.S."/>
        </authorList>
    </citation>
    <scope>NUCLEOTIDE SEQUENCE [LARGE SCALE GENOMIC DNA]</scope>
    <source>
        <strain evidence="2">B95-8</strain>
        <tissue evidence="2">Cell line</tissue>
    </source>
</reference>
<keyword evidence="3" id="KW-1185">Reference proteome</keyword>